<dbReference type="EMBL" id="CP001646">
    <property type="protein sequence ID" value="ACS66078.1"/>
    <property type="molecule type" value="Genomic_DNA"/>
</dbReference>
<dbReference type="AlphaFoldDB" id="C6BPF4"/>
<organism evidence="1">
    <name type="scientific">Ralstonia pickettii (strain 12D)</name>
    <dbReference type="NCBI Taxonomy" id="428406"/>
    <lineage>
        <taxon>Bacteria</taxon>
        <taxon>Pseudomonadati</taxon>
        <taxon>Pseudomonadota</taxon>
        <taxon>Betaproteobacteria</taxon>
        <taxon>Burkholderiales</taxon>
        <taxon>Burkholderiaceae</taxon>
        <taxon>Ralstonia</taxon>
    </lineage>
</organism>
<gene>
    <name evidence="1" type="ordered locus">Rpic12D_4844</name>
</gene>
<proteinExistence type="predicted"/>
<sequence>MRKVVALASKCRSFLANCGTSIRNPGKVKELCRRGHGGVRKRIDENRELLELLQQESPELLARCPLIEGWLGEQDRFLNELAAAVGIDDEWATRKDWPRPWPGRKRAQA</sequence>
<geneLocation type="plasmid" evidence="1">
    <name>pRp12D01</name>
</geneLocation>
<dbReference type="HOGENOM" id="CLU_2181750_0_0_4"/>
<reference evidence="1" key="1">
    <citation type="submission" date="2009-06" db="EMBL/GenBank/DDBJ databases">
        <title>Complete sequence plasmid 1 of Ralstonia pickettii 12D.</title>
        <authorList>
            <consortium name="US DOE Joint Genome Institute"/>
            <person name="Lucas S."/>
            <person name="Copeland A."/>
            <person name="Lapidus A."/>
            <person name="Glavina del Rio T."/>
            <person name="Dalin E."/>
            <person name="Tice H."/>
            <person name="Bruce D."/>
            <person name="Goodwin L."/>
            <person name="Pitluck S."/>
            <person name="Sims D."/>
            <person name="Meincke L."/>
            <person name="Brettin T."/>
            <person name="Detter J.C."/>
            <person name="Han C."/>
            <person name="Larimer F."/>
            <person name="Land M."/>
            <person name="Hauser L."/>
            <person name="Kyrpides N."/>
            <person name="Ovchinnikova G."/>
            <person name="Marsh T."/>
            <person name="Richardson P."/>
        </authorList>
    </citation>
    <scope>NUCLEOTIDE SEQUENCE [LARGE SCALE GENOMIC DNA]</scope>
    <source>
        <strain evidence="1">12D</strain>
        <plasmid>12D</plasmid>
        <plasmid evidence="1">pRp12D01</plasmid>
    </source>
</reference>
<dbReference type="KEGG" id="rpf:Rpic12D_4844"/>
<accession>C6BPF4</accession>
<protein>
    <submittedName>
        <fullName evidence="1">Uncharacterized protein</fullName>
    </submittedName>
</protein>
<evidence type="ECO:0000313" key="1">
    <source>
        <dbReference type="EMBL" id="ACS66078.1"/>
    </source>
</evidence>
<keyword evidence="1" id="KW-0614">Plasmid</keyword>
<name>C6BPF4_RALP1</name>